<keyword evidence="3" id="KW-1185">Reference proteome</keyword>
<sequence length="135" mass="15485">MDRLYLPRTDRSPLVELDVDSHRLRIEGESYPEDAAAFFGPILAWLDAYLGQCRPTPPDSPIVMDVRLLYFNSSSAKALMNVFQRLESTARAGVEIDVNWHYHLDDETMMEFGEDFSEDFESVRFNLCASETELA</sequence>
<evidence type="ECO:0000313" key="2">
    <source>
        <dbReference type="EMBL" id="NEV61048.1"/>
    </source>
</evidence>
<dbReference type="RefSeq" id="WP_164451092.1">
    <property type="nucleotide sequence ID" value="NZ_JAAIJQ010000007.1"/>
</dbReference>
<evidence type="ECO:0000259" key="1">
    <source>
        <dbReference type="Pfam" id="PF09345"/>
    </source>
</evidence>
<organism evidence="2 3">
    <name type="scientific">Thiorhodococcus minor</name>
    <dbReference type="NCBI Taxonomy" id="57489"/>
    <lineage>
        <taxon>Bacteria</taxon>
        <taxon>Pseudomonadati</taxon>
        <taxon>Pseudomonadota</taxon>
        <taxon>Gammaproteobacteria</taxon>
        <taxon>Chromatiales</taxon>
        <taxon>Chromatiaceae</taxon>
        <taxon>Thiorhodococcus</taxon>
    </lineage>
</organism>
<name>A0A6M0JU46_9GAMM</name>
<accession>A0A6M0JU46</accession>
<comment type="caution">
    <text evidence="2">The sequence shown here is derived from an EMBL/GenBank/DDBJ whole genome shotgun (WGS) entry which is preliminary data.</text>
</comment>
<proteinExistence type="predicted"/>
<protein>
    <submittedName>
        <fullName evidence="2">DUF1987 domain-containing protein</fullName>
    </submittedName>
</protein>
<dbReference type="Pfam" id="PF09345">
    <property type="entry name" value="SiaC"/>
    <property type="match status" value="1"/>
</dbReference>
<dbReference type="InterPro" id="IPR018530">
    <property type="entry name" value="SiaC"/>
</dbReference>
<dbReference type="Proteomes" id="UP000483379">
    <property type="component" value="Unassembled WGS sequence"/>
</dbReference>
<gene>
    <name evidence="2" type="ORF">G3446_03890</name>
</gene>
<dbReference type="AlphaFoldDB" id="A0A6M0JU46"/>
<reference evidence="2 3" key="1">
    <citation type="submission" date="2020-02" db="EMBL/GenBank/DDBJ databases">
        <title>Genome sequences of Thiorhodococcus mannitoliphagus and Thiorhodococcus minor, purple sulfur photosynthetic bacteria in the gammaproteobacterial family, Chromatiaceae.</title>
        <authorList>
            <person name="Aviles F.A."/>
            <person name="Meyer T.E."/>
            <person name="Kyndt J.A."/>
        </authorList>
    </citation>
    <scope>NUCLEOTIDE SEQUENCE [LARGE SCALE GENOMIC DNA]</scope>
    <source>
        <strain evidence="2 3">DSM 11518</strain>
    </source>
</reference>
<evidence type="ECO:0000313" key="3">
    <source>
        <dbReference type="Proteomes" id="UP000483379"/>
    </source>
</evidence>
<dbReference type="EMBL" id="JAAIJQ010000007">
    <property type="protein sequence ID" value="NEV61048.1"/>
    <property type="molecule type" value="Genomic_DNA"/>
</dbReference>
<feature type="domain" description="SiaC family regulatory phosphoprotein" evidence="1">
    <location>
        <begin position="7"/>
        <end position="128"/>
    </location>
</feature>